<accession>A0A0N1HEF7</accession>
<evidence type="ECO:0000313" key="6">
    <source>
        <dbReference type="Proteomes" id="UP000038010"/>
    </source>
</evidence>
<dbReference type="PANTHER" id="PTHR46910">
    <property type="entry name" value="TRANSCRIPTION FACTOR PDR1"/>
    <property type="match status" value="1"/>
</dbReference>
<dbReference type="GO" id="GO:0003700">
    <property type="term" value="F:DNA-binding transcription factor activity"/>
    <property type="evidence" value="ECO:0007669"/>
    <property type="project" value="InterPro"/>
</dbReference>
<evidence type="ECO:0000256" key="2">
    <source>
        <dbReference type="SAM" id="Coils"/>
    </source>
</evidence>
<dbReference type="InterPro" id="IPR050987">
    <property type="entry name" value="AtrR-like"/>
</dbReference>
<dbReference type="CDD" id="cd12148">
    <property type="entry name" value="fungal_TF_MHR"/>
    <property type="match status" value="1"/>
</dbReference>
<dbReference type="RefSeq" id="XP_018003755.1">
    <property type="nucleotide sequence ID" value="XM_018146372.1"/>
</dbReference>
<keyword evidence="1" id="KW-0539">Nucleus</keyword>
<dbReference type="STRING" id="1664694.A0A0N1HEF7"/>
<evidence type="ECO:0000313" key="5">
    <source>
        <dbReference type="EMBL" id="KPI43792.1"/>
    </source>
</evidence>
<dbReference type="PANTHER" id="PTHR46910:SF1">
    <property type="entry name" value="MISCELLANEOUS ZN(II)2CYS6 TRANSCRIPTION FACTOR (EUROFUNG)-RELATED"/>
    <property type="match status" value="1"/>
</dbReference>
<dbReference type="GO" id="GO:0006351">
    <property type="term" value="P:DNA-templated transcription"/>
    <property type="evidence" value="ECO:0007669"/>
    <property type="project" value="InterPro"/>
</dbReference>
<sequence length="733" mass="82026">MAGFYPHDLGSVSPSEGQHGMTDVHRAGPGGGVPPPAGHMSSQLMMQNPKRHIDSAAKIPAFTKDTNRRMSSIKQVQDLERQLIETRQQLDRIRSRESKMDAMDEYSSDSGPSMGTDLPIIGRSPRRMLKARTPQDLSQARDNLTNFGRGVLKPPVTQAQALNKPPLPPGMELPKLPPRTSADRYVQHYLDRIHRHYPVIHWITFETHYRTAFDDGRLRDLPPENVAVLFAVLACGAVSASDPAILQEAQENLTRAVSTINFWEDDISTNQVIVAFLASLFLAEINRKTASWIWAGSAIRAAQDLGLHVQGGQWSTVEGEMRKRIWYSLYLWDRLLATELGKPMLINDDDADTEYPELLDEERAHLGLLEKATDPSPSMLIISHIHVARLMSPIAKLFRSLCITTELLIRFEGHLKDCLSAFPRVLQLDTDEPIDPRFLSPLISFQNIRLLLHRHNLSPSCSPEQRSQAIEWCIGTARDTAQIVARCLRPDAHIAEAEAESRFAFAATTMLCTHMWRCMLFLLFRPIDDAFFALVRAASIIGTRRAVNLNCGRYLSFCLRGLVEKLEYQPPMPIDQDEEIVVYLSGDLQSSTNSWVWGSAETGTHLSRRQKHGRLKSSQEKSSLTMDPRPSSSWDSTLSPTEQQDWGGWQTVEQGARYLQSLQERQAQTAQSYPHDRPVTILPRIMTSDEPTSAPSQTAQGSSLAPISPSSQSQSSTDTTNAAKSRMTIASLI</sequence>
<gene>
    <name evidence="5" type="ORF">AB675_6108</name>
</gene>
<keyword evidence="2" id="KW-0175">Coiled coil</keyword>
<feature type="compositionally biased region" description="Polar residues" evidence="3">
    <location>
        <begin position="620"/>
        <end position="644"/>
    </location>
</feature>
<dbReference type="SMART" id="SM00906">
    <property type="entry name" value="Fungal_trans"/>
    <property type="match status" value="1"/>
</dbReference>
<feature type="domain" description="Xylanolytic transcriptional activator regulatory" evidence="4">
    <location>
        <begin position="291"/>
        <end position="362"/>
    </location>
</feature>
<dbReference type="Proteomes" id="UP000038010">
    <property type="component" value="Unassembled WGS sequence"/>
</dbReference>
<dbReference type="OrthoDB" id="2110361at2759"/>
<dbReference type="GeneID" id="28738252"/>
<organism evidence="5 6">
    <name type="scientific">Cyphellophora attinorum</name>
    <dbReference type="NCBI Taxonomy" id="1664694"/>
    <lineage>
        <taxon>Eukaryota</taxon>
        <taxon>Fungi</taxon>
        <taxon>Dikarya</taxon>
        <taxon>Ascomycota</taxon>
        <taxon>Pezizomycotina</taxon>
        <taxon>Eurotiomycetes</taxon>
        <taxon>Chaetothyriomycetidae</taxon>
        <taxon>Chaetothyriales</taxon>
        <taxon>Cyphellophoraceae</taxon>
        <taxon>Cyphellophora</taxon>
    </lineage>
</organism>
<feature type="region of interest" description="Disordered" evidence="3">
    <location>
        <begin position="99"/>
        <end position="121"/>
    </location>
</feature>
<evidence type="ECO:0000256" key="1">
    <source>
        <dbReference type="ARBA" id="ARBA00023242"/>
    </source>
</evidence>
<feature type="region of interest" description="Disordered" evidence="3">
    <location>
        <begin position="1"/>
        <end position="22"/>
    </location>
</feature>
<feature type="region of interest" description="Disordered" evidence="3">
    <location>
        <begin position="685"/>
        <end position="733"/>
    </location>
</feature>
<keyword evidence="6" id="KW-1185">Reference proteome</keyword>
<dbReference type="VEuPathDB" id="FungiDB:AB675_6108"/>
<dbReference type="EMBL" id="LFJN01000004">
    <property type="protein sequence ID" value="KPI43792.1"/>
    <property type="molecule type" value="Genomic_DNA"/>
</dbReference>
<evidence type="ECO:0000256" key="3">
    <source>
        <dbReference type="SAM" id="MobiDB-lite"/>
    </source>
</evidence>
<protein>
    <submittedName>
        <fullName evidence="5">Putative transcriptional regulatory protein</fullName>
    </submittedName>
</protein>
<dbReference type="Pfam" id="PF04082">
    <property type="entry name" value="Fungal_trans"/>
    <property type="match status" value="1"/>
</dbReference>
<dbReference type="AlphaFoldDB" id="A0A0N1HEF7"/>
<proteinExistence type="predicted"/>
<feature type="coiled-coil region" evidence="2">
    <location>
        <begin position="69"/>
        <end position="96"/>
    </location>
</feature>
<reference evidence="5 6" key="1">
    <citation type="submission" date="2015-06" db="EMBL/GenBank/DDBJ databases">
        <title>Draft genome of the ant-associated black yeast Phialophora attae CBS 131958.</title>
        <authorList>
            <person name="Moreno L.F."/>
            <person name="Stielow B.J."/>
            <person name="de Hoog S."/>
            <person name="Vicente V.A."/>
            <person name="Weiss V.A."/>
            <person name="de Vries M."/>
            <person name="Cruz L.M."/>
            <person name="Souza E.M."/>
        </authorList>
    </citation>
    <scope>NUCLEOTIDE SEQUENCE [LARGE SCALE GENOMIC DNA]</scope>
    <source>
        <strain evidence="5 6">CBS 131958</strain>
    </source>
</reference>
<name>A0A0N1HEF7_9EURO</name>
<comment type="caution">
    <text evidence="5">The sequence shown here is derived from an EMBL/GenBank/DDBJ whole genome shotgun (WGS) entry which is preliminary data.</text>
</comment>
<feature type="compositionally biased region" description="Low complexity" evidence="3">
    <location>
        <begin position="702"/>
        <end position="716"/>
    </location>
</feature>
<dbReference type="GO" id="GO:0003677">
    <property type="term" value="F:DNA binding"/>
    <property type="evidence" value="ECO:0007669"/>
    <property type="project" value="InterPro"/>
</dbReference>
<evidence type="ECO:0000259" key="4">
    <source>
        <dbReference type="SMART" id="SM00906"/>
    </source>
</evidence>
<dbReference type="InterPro" id="IPR007219">
    <property type="entry name" value="XnlR_reg_dom"/>
</dbReference>
<feature type="compositionally biased region" description="Polar residues" evidence="3">
    <location>
        <begin position="689"/>
        <end position="701"/>
    </location>
</feature>
<dbReference type="GO" id="GO:0008270">
    <property type="term" value="F:zinc ion binding"/>
    <property type="evidence" value="ECO:0007669"/>
    <property type="project" value="InterPro"/>
</dbReference>
<feature type="region of interest" description="Disordered" evidence="3">
    <location>
        <begin position="607"/>
        <end position="644"/>
    </location>
</feature>